<evidence type="ECO:0000256" key="5">
    <source>
        <dbReference type="ARBA" id="ARBA00022989"/>
    </source>
</evidence>
<dbReference type="Proteomes" id="UP000085678">
    <property type="component" value="Unplaced"/>
</dbReference>
<dbReference type="PROSITE" id="PS50259">
    <property type="entry name" value="G_PROTEIN_RECEP_F3_4"/>
    <property type="match status" value="1"/>
</dbReference>
<keyword evidence="6" id="KW-0297">G-protein coupled receptor</keyword>
<accession>A0A1S3HHL6</accession>
<dbReference type="GeneID" id="106155346"/>
<feature type="domain" description="G-protein coupled receptors family 3 profile" evidence="12">
    <location>
        <begin position="388"/>
        <end position="512"/>
    </location>
</feature>
<keyword evidence="2" id="KW-1003">Cell membrane</keyword>
<dbReference type="Pfam" id="PF00003">
    <property type="entry name" value="7tm_3"/>
    <property type="match status" value="1"/>
</dbReference>
<evidence type="ECO:0000256" key="11">
    <source>
        <dbReference type="SAM" id="Phobius"/>
    </source>
</evidence>
<evidence type="ECO:0000256" key="1">
    <source>
        <dbReference type="ARBA" id="ARBA00004651"/>
    </source>
</evidence>
<keyword evidence="4" id="KW-0732">Signal</keyword>
<dbReference type="GO" id="GO:0005886">
    <property type="term" value="C:plasma membrane"/>
    <property type="evidence" value="ECO:0007669"/>
    <property type="project" value="UniProtKB-SubCell"/>
</dbReference>
<dbReference type="InterPro" id="IPR028082">
    <property type="entry name" value="Peripla_BP_I"/>
</dbReference>
<dbReference type="InterPro" id="IPR050726">
    <property type="entry name" value="mGluR"/>
</dbReference>
<keyword evidence="10" id="KW-0807">Transducer</keyword>
<evidence type="ECO:0000256" key="7">
    <source>
        <dbReference type="ARBA" id="ARBA00023136"/>
    </source>
</evidence>
<dbReference type="FunFam" id="3.40.50.2300:FF:000145">
    <property type="entry name" value="Glutamate receptor, metabotropic"/>
    <property type="match status" value="1"/>
</dbReference>
<keyword evidence="7 11" id="KW-0472">Membrane</keyword>
<dbReference type="GO" id="GO:0004930">
    <property type="term" value="F:G protein-coupled receptor activity"/>
    <property type="evidence" value="ECO:0007669"/>
    <property type="project" value="UniProtKB-KW"/>
</dbReference>
<dbReference type="RefSeq" id="XP_013385593.1">
    <property type="nucleotide sequence ID" value="XM_013530139.1"/>
</dbReference>
<feature type="transmembrane region" description="Helical" evidence="11">
    <location>
        <begin position="451"/>
        <end position="471"/>
    </location>
</feature>
<dbReference type="InterPro" id="IPR011500">
    <property type="entry name" value="GPCR_3_9-Cys_dom"/>
</dbReference>
<dbReference type="InterPro" id="IPR038550">
    <property type="entry name" value="GPCR_3_9-Cys_sf"/>
</dbReference>
<feature type="transmembrane region" description="Helical" evidence="11">
    <location>
        <begin position="388"/>
        <end position="413"/>
    </location>
</feature>
<keyword evidence="13" id="KW-1185">Reference proteome</keyword>
<dbReference type="Gene3D" id="3.40.50.2300">
    <property type="match status" value="2"/>
</dbReference>
<keyword evidence="9" id="KW-0325">Glycoprotein</keyword>
<gene>
    <name evidence="14" type="primary">LOC106155346</name>
</gene>
<organism evidence="13 14">
    <name type="scientific">Lingula anatina</name>
    <name type="common">Brachiopod</name>
    <name type="synonym">Lingula unguis</name>
    <dbReference type="NCBI Taxonomy" id="7574"/>
    <lineage>
        <taxon>Eukaryota</taxon>
        <taxon>Metazoa</taxon>
        <taxon>Spiralia</taxon>
        <taxon>Lophotrochozoa</taxon>
        <taxon>Brachiopoda</taxon>
        <taxon>Linguliformea</taxon>
        <taxon>Lingulata</taxon>
        <taxon>Lingulida</taxon>
        <taxon>Linguloidea</taxon>
        <taxon>Lingulidae</taxon>
        <taxon>Lingula</taxon>
    </lineage>
</organism>
<dbReference type="InterPro" id="IPR001828">
    <property type="entry name" value="ANF_lig-bd_rcpt"/>
</dbReference>
<dbReference type="Gene3D" id="2.10.50.30">
    <property type="entry name" value="GPCR, family 3, nine cysteines domain"/>
    <property type="match status" value="1"/>
</dbReference>
<evidence type="ECO:0000259" key="12">
    <source>
        <dbReference type="PROSITE" id="PS50259"/>
    </source>
</evidence>
<evidence type="ECO:0000313" key="13">
    <source>
        <dbReference type="Proteomes" id="UP000085678"/>
    </source>
</evidence>
<dbReference type="PANTHER" id="PTHR24060">
    <property type="entry name" value="METABOTROPIC GLUTAMATE RECEPTOR"/>
    <property type="match status" value="1"/>
</dbReference>
<evidence type="ECO:0000256" key="3">
    <source>
        <dbReference type="ARBA" id="ARBA00022692"/>
    </source>
</evidence>
<dbReference type="FunFam" id="2.10.50.30:FF:000004">
    <property type="entry name" value="Taste receptor type 1 member 3-like protein"/>
    <property type="match status" value="1"/>
</dbReference>
<keyword evidence="8" id="KW-0675">Receptor</keyword>
<dbReference type="InterPro" id="IPR017978">
    <property type="entry name" value="GPCR_3_C"/>
</dbReference>
<evidence type="ECO:0000313" key="14">
    <source>
        <dbReference type="RefSeq" id="XP_013385593.1"/>
    </source>
</evidence>
<dbReference type="PRINTS" id="PR00248">
    <property type="entry name" value="GPCRMGR"/>
</dbReference>
<dbReference type="STRING" id="7574.A0A1S3HHL6"/>
<keyword evidence="3 11" id="KW-0812">Transmembrane</keyword>
<sequence>MGSTWVKAMIDIILYHGWSYISAVHEEGNYGETALKTFRRYAKAFGICIAVDAQLSLSSTEEDNDQVVRNLVNHKNAHVVVVFSGPAVALQLFKAVERAGITRMFQWIGSEAWGTRINSLVEVLDVVAGAITVQVSWRYVPDFDRYFTSLQLGDKPENPWFEEFWEMQFGCSWKDGATRPCDETDTVSKSATYKPIKNISPVIDSVTTFAYALHDVIEKRCPGATGKGARDCITGPHLLESLKNITFEGVLGKIAFDENGDFLGQYDLVQLIDVRGPNYKQVKLATWDATLNGLIFDGKPIKWNLDDSDPANQTVPESVCAKPCRPGEFYIPKELKCCWECRHCRDNEITTNNASTCLACPIFQWPEQSTFTSCEPIAAEHVRWGDPLAIGIVIVALLGLLATVATSVFYIRFNKERLIKASSRELSFLMLIGILLGYVTAIIFLATPKDYLCYCEYLGFSLSFSWLYAPLATRTNRIYRIFNTGKKSTIRPKFISPRSQVTIATIFITVQVGPFNRSFLYLKENPSNAFD</sequence>
<comment type="subcellular location">
    <subcellularLocation>
        <location evidence="1">Cell membrane</location>
        <topology evidence="1">Multi-pass membrane protein</topology>
    </subcellularLocation>
</comment>
<evidence type="ECO:0000256" key="2">
    <source>
        <dbReference type="ARBA" id="ARBA00022475"/>
    </source>
</evidence>
<dbReference type="Pfam" id="PF01094">
    <property type="entry name" value="ANF_receptor"/>
    <property type="match status" value="1"/>
</dbReference>
<evidence type="ECO:0000256" key="4">
    <source>
        <dbReference type="ARBA" id="ARBA00022729"/>
    </source>
</evidence>
<protein>
    <submittedName>
        <fullName evidence="14">Metabotropic glutamate receptor 8-like</fullName>
    </submittedName>
</protein>
<keyword evidence="5 11" id="KW-1133">Transmembrane helix</keyword>
<dbReference type="KEGG" id="lak:106155346"/>
<proteinExistence type="predicted"/>
<dbReference type="InParanoid" id="A0A1S3HHL6"/>
<evidence type="ECO:0000256" key="8">
    <source>
        <dbReference type="ARBA" id="ARBA00023170"/>
    </source>
</evidence>
<dbReference type="InterPro" id="IPR000337">
    <property type="entry name" value="GPCR_3"/>
</dbReference>
<evidence type="ECO:0000256" key="10">
    <source>
        <dbReference type="ARBA" id="ARBA00023224"/>
    </source>
</evidence>
<reference evidence="14" key="1">
    <citation type="submission" date="2025-08" db="UniProtKB">
        <authorList>
            <consortium name="RefSeq"/>
        </authorList>
    </citation>
    <scope>IDENTIFICATION</scope>
    <source>
        <tissue evidence="14">Gonads</tissue>
    </source>
</reference>
<evidence type="ECO:0000256" key="6">
    <source>
        <dbReference type="ARBA" id="ARBA00023040"/>
    </source>
</evidence>
<dbReference type="AlphaFoldDB" id="A0A1S3HHL6"/>
<evidence type="ECO:0000256" key="9">
    <source>
        <dbReference type="ARBA" id="ARBA00023180"/>
    </source>
</evidence>
<dbReference type="Pfam" id="PF07562">
    <property type="entry name" value="NCD3G"/>
    <property type="match status" value="1"/>
</dbReference>
<dbReference type="OrthoDB" id="425344at2759"/>
<name>A0A1S3HHL6_LINAN</name>
<feature type="transmembrane region" description="Helical" evidence="11">
    <location>
        <begin position="425"/>
        <end position="445"/>
    </location>
</feature>
<dbReference type="SUPFAM" id="SSF53822">
    <property type="entry name" value="Periplasmic binding protein-like I"/>
    <property type="match status" value="1"/>
</dbReference>